<proteinExistence type="predicted"/>
<dbReference type="PANTHER" id="PTHR43252">
    <property type="entry name" value="TRANSCRIPTIONAL REGULATOR YQJI"/>
    <property type="match status" value="1"/>
</dbReference>
<gene>
    <name evidence="2" type="ORF">OWR29_20845</name>
</gene>
<name>A0ABT4B1S5_9ACTN</name>
<dbReference type="Proteomes" id="UP001151002">
    <property type="component" value="Unassembled WGS sequence"/>
</dbReference>
<keyword evidence="3" id="KW-1185">Reference proteome</keyword>
<evidence type="ECO:0000313" key="2">
    <source>
        <dbReference type="EMBL" id="MCY1140452.1"/>
    </source>
</evidence>
<dbReference type="RefSeq" id="WP_267564668.1">
    <property type="nucleotide sequence ID" value="NZ_JAPNTZ010000007.1"/>
</dbReference>
<feature type="domain" description="Transcription regulator PadR N-terminal" evidence="1">
    <location>
        <begin position="15"/>
        <end position="91"/>
    </location>
</feature>
<dbReference type="PANTHER" id="PTHR43252:SF6">
    <property type="entry name" value="NEGATIVE TRANSCRIPTION REGULATOR PADR"/>
    <property type="match status" value="1"/>
</dbReference>
<reference evidence="2" key="1">
    <citation type="submission" date="2022-11" db="EMBL/GenBank/DDBJ databases">
        <authorList>
            <person name="Somphong A."/>
            <person name="Phongsopitanun W."/>
        </authorList>
    </citation>
    <scope>NUCLEOTIDE SEQUENCE</scope>
    <source>
        <strain evidence="2">Pm04-4</strain>
    </source>
</reference>
<dbReference type="InterPro" id="IPR036390">
    <property type="entry name" value="WH_DNA-bd_sf"/>
</dbReference>
<evidence type="ECO:0000259" key="1">
    <source>
        <dbReference type="Pfam" id="PF03551"/>
    </source>
</evidence>
<dbReference type="Gene3D" id="1.10.10.10">
    <property type="entry name" value="Winged helix-like DNA-binding domain superfamily/Winged helix DNA-binding domain"/>
    <property type="match status" value="1"/>
</dbReference>
<dbReference type="SUPFAM" id="SSF46785">
    <property type="entry name" value="Winged helix' DNA-binding domain"/>
    <property type="match status" value="1"/>
</dbReference>
<comment type="caution">
    <text evidence="2">The sequence shown here is derived from an EMBL/GenBank/DDBJ whole genome shotgun (WGS) entry which is preliminary data.</text>
</comment>
<dbReference type="InterPro" id="IPR005149">
    <property type="entry name" value="Tscrpt_reg_PadR_N"/>
</dbReference>
<dbReference type="InterPro" id="IPR036388">
    <property type="entry name" value="WH-like_DNA-bd_sf"/>
</dbReference>
<organism evidence="2 3">
    <name type="scientific">Paractinoplanes pyxinae</name>
    <dbReference type="NCBI Taxonomy" id="2997416"/>
    <lineage>
        <taxon>Bacteria</taxon>
        <taxon>Bacillati</taxon>
        <taxon>Actinomycetota</taxon>
        <taxon>Actinomycetes</taxon>
        <taxon>Micromonosporales</taxon>
        <taxon>Micromonosporaceae</taxon>
        <taxon>Paractinoplanes</taxon>
    </lineage>
</organism>
<dbReference type="Pfam" id="PF03551">
    <property type="entry name" value="PadR"/>
    <property type="match status" value="1"/>
</dbReference>
<accession>A0ABT4B1S5</accession>
<evidence type="ECO:0000313" key="3">
    <source>
        <dbReference type="Proteomes" id="UP001151002"/>
    </source>
</evidence>
<dbReference type="EMBL" id="JAPNTZ010000007">
    <property type="protein sequence ID" value="MCY1140452.1"/>
    <property type="molecule type" value="Genomic_DNA"/>
</dbReference>
<protein>
    <submittedName>
        <fullName evidence="2">Helix-turn-helix transcriptional regulator</fullName>
    </submittedName>
</protein>
<sequence length="203" mass="22547">MATSEPRRSTLGMLLLALLIEAPTHPYRMQQMIKERGQDQLVNVAQRNSVYQALDRLERDGLVRRGSTAREAGRPERTVYEITEDGSATLRNWLVSALPTPAREFPEFPAALAFIALMDPGDVRDLLDRRAEVLAAKVAAMRAAAPPGLPRLFLIEDEYRAAVLTAEIAWLRAVVADLDSGALTWDLELIQQTLAEFSPARPD</sequence>